<organism evidence="2">
    <name type="scientific">Rhizophagus irregularis (strain DAOM 181602 / DAOM 197198 / MUCL 43194)</name>
    <name type="common">Arbuscular mycorrhizal fungus</name>
    <name type="synonym">Glomus intraradices</name>
    <dbReference type="NCBI Taxonomy" id="747089"/>
    <lineage>
        <taxon>Eukaryota</taxon>
        <taxon>Fungi</taxon>
        <taxon>Fungi incertae sedis</taxon>
        <taxon>Mucoromycota</taxon>
        <taxon>Glomeromycotina</taxon>
        <taxon>Glomeromycetes</taxon>
        <taxon>Glomerales</taxon>
        <taxon>Glomeraceae</taxon>
        <taxon>Rhizophagus</taxon>
    </lineage>
</organism>
<name>U9TW11_RHIID</name>
<gene>
    <name evidence="2" type="ORF">GLOINDRAFT_29394</name>
</gene>
<dbReference type="AlphaFoldDB" id="U9TW11"/>
<dbReference type="VEuPathDB" id="FungiDB:RhiirFUN_018534"/>
<keyword evidence="1" id="KW-0812">Transmembrane</keyword>
<proteinExistence type="predicted"/>
<reference evidence="2" key="1">
    <citation type="submission" date="2013-07" db="EMBL/GenBank/DDBJ databases">
        <title>The genome of an arbuscular mycorrhizal fungus provides insights into the evolution of the oldest plant symbiosis.</title>
        <authorList>
            <consortium name="DOE Joint Genome Institute"/>
            <person name="Tisserant E."/>
            <person name="Malbreil M."/>
            <person name="Kuo A."/>
            <person name="Kohler A."/>
            <person name="Symeonidi A."/>
            <person name="Balestrini R."/>
            <person name="Charron P."/>
            <person name="Duensing N."/>
            <person name="Frei-dit-Frey N."/>
            <person name="Gianinazzi-Pearson V."/>
            <person name="Gilbert B."/>
            <person name="Handa Y."/>
            <person name="Hijri M."/>
            <person name="Kaul R."/>
            <person name="Kawaguchi M."/>
            <person name="Krajinski F."/>
            <person name="Lammers P."/>
            <person name="Lapierre D."/>
            <person name="Masclaux F.G."/>
            <person name="Murat C."/>
            <person name="Morin E."/>
            <person name="Ndikumana S."/>
            <person name="Pagni M."/>
            <person name="Petitpierre D."/>
            <person name="Requena N."/>
            <person name="Rosikiewicz P."/>
            <person name="Riley R."/>
            <person name="Saito K."/>
            <person name="San Clemente H."/>
            <person name="Shapiro H."/>
            <person name="van Tuinen D."/>
            <person name="Becard G."/>
            <person name="Bonfante P."/>
            <person name="Paszkowski U."/>
            <person name="Shachar-Hill Y."/>
            <person name="Young J.P."/>
            <person name="Sanders I.R."/>
            <person name="Henrissat B."/>
            <person name="Rensing S.A."/>
            <person name="Grigoriev I.V."/>
            <person name="Corradi N."/>
            <person name="Roux C."/>
            <person name="Martin F."/>
        </authorList>
    </citation>
    <scope>NUCLEOTIDE SEQUENCE</scope>
    <source>
        <strain evidence="2">DAOM 197198</strain>
    </source>
</reference>
<feature type="transmembrane region" description="Helical" evidence="1">
    <location>
        <begin position="68"/>
        <end position="87"/>
    </location>
</feature>
<accession>U9TW11</accession>
<keyword evidence="1" id="KW-0472">Membrane</keyword>
<keyword evidence="1" id="KW-1133">Transmembrane helix</keyword>
<evidence type="ECO:0000256" key="1">
    <source>
        <dbReference type="SAM" id="Phobius"/>
    </source>
</evidence>
<dbReference type="EMBL" id="KI287051">
    <property type="protein sequence ID" value="ESA10493.1"/>
    <property type="molecule type" value="Genomic_DNA"/>
</dbReference>
<evidence type="ECO:0000313" key="2">
    <source>
        <dbReference type="EMBL" id="ESA10493.1"/>
    </source>
</evidence>
<dbReference type="HOGENOM" id="CLU_1982738_0_0_1"/>
<sequence>MVLLESGYSLICKNFTIPEETKNLTNNILISPSSSAVNLSNVITRCVCDFRINFSGCEEENLLRTLHWILVPYCIIIMMIAIGFLYYRNCILKQSFWLSSTRERGYLRPKPQEVIHTTTIIFNLCK</sequence>
<protein>
    <submittedName>
        <fullName evidence="2">Uncharacterized protein</fullName>
    </submittedName>
</protein>